<comment type="similarity">
    <text evidence="6">Belongs to the DNA photolyase family.</text>
</comment>
<evidence type="ECO:0000256" key="1">
    <source>
        <dbReference type="ARBA" id="ARBA00001932"/>
    </source>
</evidence>
<feature type="binding site" evidence="4">
    <location>
        <position position="270"/>
    </location>
    <ligand>
        <name>FAD</name>
        <dbReference type="ChEBI" id="CHEBI:57692"/>
    </ligand>
</feature>
<sequence>MSAAPLLLWFRRDLRLADHPMLSRAVVSGRPLIPLFILDPETEAIGAAAKWRLGLSLADFAARLAAVGSRLILRRGPALPVLEALLAETGAEGVHWSRLYDPASKARDTAVKAALKAREVAAVSHDGFLLHEPMEVQTGQGSYYKVYTPFWNAVRGRDVSSPDAAPKALAAPDHWPASEALDSWQMGRAMWRGAAVCLPYQAVGEAAARDRLSVFVADKINAYRESRDFPARDATSRLSENLTYGEIGPRLIWHEGRRAMQEGAAGAEHFLKELVWREFAWHLLHHTPHIATQNWREDWQAFPWQGDSAAAERWRRGMTGEPFVDAAMREMYVTGTMHNRARMIVGSYLTKHLLTDWRVGQVWFAECLTDWDPAANAMGWQWVAGSGPDAAPYFRVFNPAGQAEKFDPNALYRRRFIAELSRSPPPEACQYFEAVPRRWGLDPQAPYPAPMIALEAGRARALAAYAARNAERNT</sequence>
<evidence type="ECO:0000256" key="6">
    <source>
        <dbReference type="RuleBase" id="RU004182"/>
    </source>
</evidence>
<dbReference type="EMBL" id="CP076361">
    <property type="protein sequence ID" value="QWK90990.1"/>
    <property type="molecule type" value="Genomic_DNA"/>
</dbReference>
<dbReference type="InterPro" id="IPR006050">
    <property type="entry name" value="DNA_photolyase_N"/>
</dbReference>
<dbReference type="InterPro" id="IPR036155">
    <property type="entry name" value="Crypto/Photolyase_N_sf"/>
</dbReference>
<feature type="binding site" evidence="4">
    <location>
        <begin position="370"/>
        <end position="372"/>
    </location>
    <ligand>
        <name>FAD</name>
        <dbReference type="ChEBI" id="CHEBI:57692"/>
    </ligand>
</feature>
<dbReference type="GO" id="GO:0009416">
    <property type="term" value="P:response to light stimulus"/>
    <property type="evidence" value="ECO:0007669"/>
    <property type="project" value="TreeGrafter"/>
</dbReference>
<dbReference type="KEGG" id="gfu:KM031_03520"/>
<dbReference type="Pfam" id="PF03441">
    <property type="entry name" value="FAD_binding_7"/>
    <property type="match status" value="1"/>
</dbReference>
<dbReference type="Gene3D" id="1.25.40.80">
    <property type="match status" value="1"/>
</dbReference>
<dbReference type="PRINTS" id="PR00147">
    <property type="entry name" value="DNAPHOTLYASE"/>
</dbReference>
<dbReference type="AlphaFoldDB" id="A0A975P7G2"/>
<keyword evidence="9" id="KW-1185">Reference proteome</keyword>
<reference evidence="8" key="1">
    <citation type="submission" date="2021-06" db="EMBL/GenBank/DDBJ databases">
        <title>Direct submission.</title>
        <authorList>
            <person name="Lee C.-S."/>
            <person name="Jin L."/>
        </authorList>
    </citation>
    <scope>NUCLEOTIDE SEQUENCE</scope>
    <source>
        <strain evidence="8">Con5</strain>
    </source>
</reference>
<evidence type="ECO:0000256" key="4">
    <source>
        <dbReference type="PIRSR" id="PIRSR602081-1"/>
    </source>
</evidence>
<dbReference type="GO" id="GO:0071949">
    <property type="term" value="F:FAD binding"/>
    <property type="evidence" value="ECO:0007669"/>
    <property type="project" value="TreeGrafter"/>
</dbReference>
<feature type="site" description="Electron transfer via tryptophanyl radical" evidence="5">
    <location>
        <position position="357"/>
    </location>
</feature>
<dbReference type="Pfam" id="PF00875">
    <property type="entry name" value="DNA_photolyase"/>
    <property type="match status" value="1"/>
</dbReference>
<keyword evidence="6" id="KW-0157">Chromophore</keyword>
<evidence type="ECO:0000256" key="2">
    <source>
        <dbReference type="ARBA" id="ARBA00022630"/>
    </source>
</evidence>
<organism evidence="8 9">
    <name type="scientific">Gemmobacter fulvus</name>
    <dbReference type="NCBI Taxonomy" id="2840474"/>
    <lineage>
        <taxon>Bacteria</taxon>
        <taxon>Pseudomonadati</taxon>
        <taxon>Pseudomonadota</taxon>
        <taxon>Alphaproteobacteria</taxon>
        <taxon>Rhodobacterales</taxon>
        <taxon>Paracoccaceae</taxon>
        <taxon>Gemmobacter</taxon>
    </lineage>
</organism>
<keyword evidence="3 4" id="KW-0274">FAD</keyword>
<feature type="site" description="Electron transfer via tryptophanyl radical" evidence="5">
    <location>
        <position position="380"/>
    </location>
</feature>
<dbReference type="GO" id="GO:0003677">
    <property type="term" value="F:DNA binding"/>
    <property type="evidence" value="ECO:0007669"/>
    <property type="project" value="TreeGrafter"/>
</dbReference>
<keyword evidence="2 4" id="KW-0285">Flavoprotein</keyword>
<dbReference type="Gene3D" id="1.10.579.10">
    <property type="entry name" value="DNA Cyclobutane Dipyrimidine Photolyase, subunit A, domain 3"/>
    <property type="match status" value="1"/>
</dbReference>
<dbReference type="PANTHER" id="PTHR11455">
    <property type="entry name" value="CRYPTOCHROME"/>
    <property type="match status" value="1"/>
</dbReference>
<feature type="site" description="Electron transfer via tryptophanyl radical" evidence="5">
    <location>
        <position position="304"/>
    </location>
</feature>
<evidence type="ECO:0000256" key="3">
    <source>
        <dbReference type="ARBA" id="ARBA00022827"/>
    </source>
</evidence>
<feature type="binding site" evidence="4">
    <location>
        <begin position="235"/>
        <end position="239"/>
    </location>
    <ligand>
        <name>FAD</name>
        <dbReference type="ChEBI" id="CHEBI:57692"/>
    </ligand>
</feature>
<dbReference type="Proteomes" id="UP000679352">
    <property type="component" value="Chromosome"/>
</dbReference>
<dbReference type="PANTHER" id="PTHR11455:SF9">
    <property type="entry name" value="CRYPTOCHROME CIRCADIAN CLOCK 5 ISOFORM X1"/>
    <property type="match status" value="1"/>
</dbReference>
<dbReference type="SUPFAM" id="SSF48173">
    <property type="entry name" value="Cryptochrome/photolyase FAD-binding domain"/>
    <property type="match status" value="1"/>
</dbReference>
<protein>
    <submittedName>
        <fullName evidence="8">DNA photolyase family protein</fullName>
    </submittedName>
</protein>
<dbReference type="Gene3D" id="3.40.50.620">
    <property type="entry name" value="HUPs"/>
    <property type="match status" value="1"/>
</dbReference>
<evidence type="ECO:0000256" key="5">
    <source>
        <dbReference type="PIRSR" id="PIRSR602081-2"/>
    </source>
</evidence>
<comment type="cofactor">
    <cofactor evidence="1">
        <name>(6R)-5,10-methylene-5,6,7,8-tetrahydrofolate</name>
        <dbReference type="ChEBI" id="CHEBI:15636"/>
    </cofactor>
</comment>
<dbReference type="InterPro" id="IPR005101">
    <property type="entry name" value="Cryptochr/Photolyase_FAD-bd"/>
</dbReference>
<evidence type="ECO:0000313" key="8">
    <source>
        <dbReference type="EMBL" id="QWK90990.1"/>
    </source>
</evidence>
<dbReference type="InterPro" id="IPR002081">
    <property type="entry name" value="Cryptochrome/DNA_photolyase_1"/>
</dbReference>
<dbReference type="InterPro" id="IPR036134">
    <property type="entry name" value="Crypto/Photolyase_FAD-like_sf"/>
</dbReference>
<dbReference type="InterPro" id="IPR014729">
    <property type="entry name" value="Rossmann-like_a/b/a_fold"/>
</dbReference>
<name>A0A975P7G2_9RHOB</name>
<accession>A0A975P7G2</accession>
<dbReference type="GO" id="GO:0003904">
    <property type="term" value="F:deoxyribodipyrimidine photo-lyase activity"/>
    <property type="evidence" value="ECO:0007669"/>
    <property type="project" value="TreeGrafter"/>
</dbReference>
<evidence type="ECO:0000313" key="9">
    <source>
        <dbReference type="Proteomes" id="UP000679352"/>
    </source>
</evidence>
<feature type="binding site" evidence="4">
    <location>
        <position position="223"/>
    </location>
    <ligand>
        <name>FAD</name>
        <dbReference type="ChEBI" id="CHEBI:57692"/>
    </ligand>
</feature>
<dbReference type="PROSITE" id="PS51645">
    <property type="entry name" value="PHR_CRY_ALPHA_BETA"/>
    <property type="match status" value="1"/>
</dbReference>
<dbReference type="SUPFAM" id="SSF52425">
    <property type="entry name" value="Cryptochrome/photolyase, N-terminal domain"/>
    <property type="match status" value="1"/>
</dbReference>
<gene>
    <name evidence="8" type="ORF">KM031_03520</name>
</gene>
<dbReference type="RefSeq" id="WP_215503181.1">
    <property type="nucleotide sequence ID" value="NZ_CP076361.1"/>
</dbReference>
<proteinExistence type="inferred from homology"/>
<comment type="cofactor">
    <cofactor evidence="4">
        <name>FAD</name>
        <dbReference type="ChEBI" id="CHEBI:57692"/>
    </cofactor>
    <text evidence="4">Binds 1 FAD per subunit.</text>
</comment>
<evidence type="ECO:0000259" key="7">
    <source>
        <dbReference type="PROSITE" id="PS51645"/>
    </source>
</evidence>
<feature type="domain" description="Photolyase/cryptochrome alpha/beta" evidence="7">
    <location>
        <begin position="4"/>
        <end position="130"/>
    </location>
</feature>